<evidence type="ECO:0000256" key="4">
    <source>
        <dbReference type="ARBA" id="ARBA00023136"/>
    </source>
</evidence>
<dbReference type="Pfam" id="PF05090">
    <property type="entry name" value="HTTM"/>
    <property type="match status" value="1"/>
</dbReference>
<dbReference type="InterPro" id="IPR052964">
    <property type="entry name" value="Sporulation_signal_mat"/>
</dbReference>
<evidence type="ECO:0000256" key="5">
    <source>
        <dbReference type="SAM" id="Phobius"/>
    </source>
</evidence>
<evidence type="ECO:0000313" key="8">
    <source>
        <dbReference type="Proteomes" id="UP000258707"/>
    </source>
</evidence>
<sequence>MRDCVRIDTRSLAVFRVLMGALLFADVLLRSRNFSFYYTDDGVMPQSLAMEMTPDNAFSVFFFTSDPTVIAGLFVLQALVAIQLIVGYKTRIATVLAFLLVISTDYHNPAVTSYADVLYRLLLFWAIFLPLGERWSVDAAHADGPPRASVAGVASALILLQMFYMYFYNGYHKLEDEIWHTGEAAPKVLGLDDMTFLAAEYIREFPLLLQLGGATWFIMLLGSGLLIVLVGRPRMAVVGMFMIGHFSFAITVRIGAFAFVAMAALVLFLQAQFWDDGKRVLERLGVDDGRVRLLERASSLERVAASVPRFRIDDERYRRAKSGVYTVSLVVIIVSVALVLAATHTPLGTVGAVDDTADSVDDTLSVVNADQPDWTVFAPTPRTTDRYYVFAAKTVDGDRIDVYNDRPLTYDRPGQELQQQYSTYRERFYMNSVRRHANDERANGAHIELAEHYCTTWADENDVELTHLNMYQVSEDVTLETITTPEDRETWTSELYQHGCGDNEPTEIEPPE</sequence>
<feature type="transmembrane region" description="Helical" evidence="5">
    <location>
        <begin position="12"/>
        <end position="29"/>
    </location>
</feature>
<dbReference type="AlphaFoldDB" id="A0A346PA59"/>
<dbReference type="Proteomes" id="UP000258707">
    <property type="component" value="Chromosome"/>
</dbReference>
<organism evidence="7 8">
    <name type="scientific">Natrarchaeobaculum sulfurireducens</name>
    <dbReference type="NCBI Taxonomy" id="2044521"/>
    <lineage>
        <taxon>Archaea</taxon>
        <taxon>Methanobacteriati</taxon>
        <taxon>Methanobacteriota</taxon>
        <taxon>Stenosarchaea group</taxon>
        <taxon>Halobacteria</taxon>
        <taxon>Halobacteriales</taxon>
        <taxon>Natrialbaceae</taxon>
        <taxon>Natrarchaeobaculum</taxon>
    </lineage>
</organism>
<feature type="transmembrane region" description="Helical" evidence="5">
    <location>
        <begin position="207"/>
        <end position="230"/>
    </location>
</feature>
<comment type="subcellular location">
    <subcellularLocation>
        <location evidence="1">Endomembrane system</location>
        <topology evidence="1">Multi-pass membrane protein</topology>
    </subcellularLocation>
</comment>
<gene>
    <name evidence="7" type="ORF">AArc1_0050</name>
</gene>
<reference evidence="8" key="1">
    <citation type="submission" date="2017-10" db="EMBL/GenBank/DDBJ databases">
        <title>Phenotypic and genomic properties of facultatively anaerobic sulfur-reducing natronoarchaea from hypersaline soda lakes.</title>
        <authorList>
            <person name="Sorokin D.Y."/>
            <person name="Kublanov I.V."/>
            <person name="Roman P."/>
            <person name="Sinninghe Damste J.S."/>
            <person name="Golyshin P.N."/>
            <person name="Rojo D."/>
            <person name="Ciordia S."/>
            <person name="Mena Md.C."/>
            <person name="Ferrer M."/>
            <person name="Messina E."/>
            <person name="Smedile F."/>
            <person name="La Spada G."/>
            <person name="La Cono V."/>
            <person name="Yakimov M.M."/>
        </authorList>
    </citation>
    <scope>NUCLEOTIDE SEQUENCE [LARGE SCALE GENOMIC DNA]</scope>
    <source>
        <strain evidence="8">AArc1</strain>
    </source>
</reference>
<evidence type="ECO:0000256" key="3">
    <source>
        <dbReference type="ARBA" id="ARBA00022989"/>
    </source>
</evidence>
<proteinExistence type="predicted"/>
<protein>
    <submittedName>
        <fullName evidence="7">HTTM domain containing membrane enzyme</fullName>
    </submittedName>
</protein>
<dbReference type="SMART" id="SM00752">
    <property type="entry name" value="HTTM"/>
    <property type="match status" value="1"/>
</dbReference>
<dbReference type="InterPro" id="IPR053934">
    <property type="entry name" value="HTTM_dom"/>
</dbReference>
<keyword evidence="3 5" id="KW-1133">Transmembrane helix</keyword>
<evidence type="ECO:0000259" key="6">
    <source>
        <dbReference type="SMART" id="SM00752"/>
    </source>
</evidence>
<dbReference type="PANTHER" id="PTHR39535">
    <property type="entry name" value="SPORULATION-DELAYING PROTEIN SDPB"/>
    <property type="match status" value="1"/>
</dbReference>
<evidence type="ECO:0000256" key="2">
    <source>
        <dbReference type="ARBA" id="ARBA00022692"/>
    </source>
</evidence>
<dbReference type="GO" id="GO:0012505">
    <property type="term" value="C:endomembrane system"/>
    <property type="evidence" value="ECO:0007669"/>
    <property type="project" value="UniProtKB-SubCell"/>
</dbReference>
<feature type="transmembrane region" description="Helical" evidence="5">
    <location>
        <begin position="148"/>
        <end position="167"/>
    </location>
</feature>
<evidence type="ECO:0000313" key="7">
    <source>
        <dbReference type="EMBL" id="AXR76404.1"/>
    </source>
</evidence>
<keyword evidence="2 5" id="KW-0812">Transmembrane</keyword>
<feature type="domain" description="HTTM-like" evidence="6">
    <location>
        <begin position="7"/>
        <end position="273"/>
    </location>
</feature>
<keyword evidence="4 5" id="KW-0472">Membrane</keyword>
<dbReference type="KEGG" id="nan:AArc1_0050"/>
<feature type="transmembrane region" description="Helical" evidence="5">
    <location>
        <begin position="109"/>
        <end position="128"/>
    </location>
</feature>
<accession>A0A346PA59</accession>
<evidence type="ECO:0000256" key="1">
    <source>
        <dbReference type="ARBA" id="ARBA00004127"/>
    </source>
</evidence>
<dbReference type="InterPro" id="IPR011020">
    <property type="entry name" value="HTTM-like"/>
</dbReference>
<dbReference type="EMBL" id="CP024047">
    <property type="protein sequence ID" value="AXR76404.1"/>
    <property type="molecule type" value="Genomic_DNA"/>
</dbReference>
<feature type="transmembrane region" description="Helical" evidence="5">
    <location>
        <begin position="236"/>
        <end position="269"/>
    </location>
</feature>
<feature type="transmembrane region" description="Helical" evidence="5">
    <location>
        <begin position="324"/>
        <end position="342"/>
    </location>
</feature>
<dbReference type="PANTHER" id="PTHR39535:SF2">
    <property type="entry name" value="HTTM DOMAIN-CONTAINING PROTEIN"/>
    <property type="match status" value="1"/>
</dbReference>
<feature type="transmembrane region" description="Helical" evidence="5">
    <location>
        <begin position="69"/>
        <end position="88"/>
    </location>
</feature>
<name>A0A346PA59_9EURY</name>